<dbReference type="Gene3D" id="1.10.287.950">
    <property type="entry name" value="Methyl-accepting chemotaxis protein"/>
    <property type="match status" value="1"/>
</dbReference>
<dbReference type="InterPro" id="IPR004090">
    <property type="entry name" value="Chemotax_Me-accpt_rcpt"/>
</dbReference>
<dbReference type="Pfam" id="PF00015">
    <property type="entry name" value="MCPsignal"/>
    <property type="match status" value="1"/>
</dbReference>
<dbReference type="SUPFAM" id="SSF58104">
    <property type="entry name" value="Methyl-accepting chemotaxis protein (MCP) signaling domain"/>
    <property type="match status" value="1"/>
</dbReference>
<comment type="caution">
    <text evidence="7">The sequence shown here is derived from an EMBL/GenBank/DDBJ whole genome shotgun (WGS) entry which is preliminary data.</text>
</comment>
<dbReference type="AlphaFoldDB" id="A0A9X4H4Z1"/>
<dbReference type="CDD" id="cd06225">
    <property type="entry name" value="HAMP"/>
    <property type="match status" value="1"/>
</dbReference>
<dbReference type="GO" id="GO:0004888">
    <property type="term" value="F:transmembrane signaling receptor activity"/>
    <property type="evidence" value="ECO:0007669"/>
    <property type="project" value="InterPro"/>
</dbReference>
<evidence type="ECO:0000256" key="4">
    <source>
        <dbReference type="SAM" id="Phobius"/>
    </source>
</evidence>
<dbReference type="GO" id="GO:0016020">
    <property type="term" value="C:membrane"/>
    <property type="evidence" value="ECO:0007669"/>
    <property type="project" value="InterPro"/>
</dbReference>
<evidence type="ECO:0000259" key="5">
    <source>
        <dbReference type="PROSITE" id="PS50111"/>
    </source>
</evidence>
<evidence type="ECO:0000256" key="1">
    <source>
        <dbReference type="ARBA" id="ARBA00023224"/>
    </source>
</evidence>
<dbReference type="CDD" id="cd19411">
    <property type="entry name" value="MCP2201-like_sensor"/>
    <property type="match status" value="1"/>
</dbReference>
<name>A0A9X4H4Z1_9FIRM</name>
<dbReference type="EMBL" id="JAKOAV010000025">
    <property type="protein sequence ID" value="MDF9409183.1"/>
    <property type="molecule type" value="Genomic_DNA"/>
</dbReference>
<dbReference type="PROSITE" id="PS50111">
    <property type="entry name" value="CHEMOTAXIS_TRANSDUC_2"/>
    <property type="match status" value="1"/>
</dbReference>
<organism evidence="7 8">
    <name type="scientific">Pelotomaculum isophthalicicum JI</name>
    <dbReference type="NCBI Taxonomy" id="947010"/>
    <lineage>
        <taxon>Bacteria</taxon>
        <taxon>Bacillati</taxon>
        <taxon>Bacillota</taxon>
        <taxon>Clostridia</taxon>
        <taxon>Eubacteriales</taxon>
        <taxon>Desulfotomaculaceae</taxon>
        <taxon>Pelotomaculum</taxon>
    </lineage>
</organism>
<dbReference type="RefSeq" id="WP_277444626.1">
    <property type="nucleotide sequence ID" value="NZ_JAKOAV010000025.1"/>
</dbReference>
<dbReference type="Pfam" id="PF00672">
    <property type="entry name" value="HAMP"/>
    <property type="match status" value="1"/>
</dbReference>
<dbReference type="PANTHER" id="PTHR32089">
    <property type="entry name" value="METHYL-ACCEPTING CHEMOTAXIS PROTEIN MCPB"/>
    <property type="match status" value="1"/>
</dbReference>
<feature type="domain" description="HAMP" evidence="6">
    <location>
        <begin position="216"/>
        <end position="269"/>
    </location>
</feature>
<dbReference type="InterPro" id="IPR047347">
    <property type="entry name" value="YvaQ-like_sensor"/>
</dbReference>
<dbReference type="SMART" id="SM00304">
    <property type="entry name" value="HAMP"/>
    <property type="match status" value="1"/>
</dbReference>
<dbReference type="InterPro" id="IPR003660">
    <property type="entry name" value="HAMP_dom"/>
</dbReference>
<comment type="similarity">
    <text evidence="2">Belongs to the methyl-accepting chemotaxis (MCP) protein family.</text>
</comment>
<keyword evidence="8" id="KW-1185">Reference proteome</keyword>
<keyword evidence="4" id="KW-1133">Transmembrane helix</keyword>
<protein>
    <submittedName>
        <fullName evidence="7">Methyl-accepting chemotaxis protein</fullName>
    </submittedName>
</protein>
<keyword evidence="4" id="KW-0812">Transmembrane</keyword>
<sequence length="546" mass="59502">MNFKDMKIGTRLGLGFGLILILLVISTLVGNSSMGKIQGDMNQIYNTNVVSMELAYDMLDSMAVISRETRSIILLEDSNAKQDSSNKIEEARARYNKDFAKLREMDNTVEGKALLANVEKAIESGKLSNDKVVTLGLAGNNAEAVSVINKEAMPGMARIEDSLKNVVNYQEERSKARFNEAAQLYARTRLFMLINSGIAIILGIFISWLITFIITRSITNPLKIAVDVAEQIADRNLRVDVPVNNSRNEIGFLIQSFHRMVENLREETRQIMEGVNVLASSASEISASTVQFASGAAESAAALSETTATMEEVRQTVQVSSQKAKYMSEIAPKAMQASQDGQDSVNETIKRMDLIQEQMVSIAESIVRLSEQSQAIGELISIVDDVAEQSNLLAVNASIEAAKAEEHGQGFAVVAQEIKSLAEQSKQATAQVRRILNDIQKATSAAVMATEQGSKAVDAGVKQSTEASESIRTMANTITEATQALTQIAVTAQQQLTGIDQVAIAMNNIEQASNQNVDSARQLETAALKLDELGRRLKELVEQYQV</sequence>
<accession>A0A9X4H4Z1</accession>
<dbReference type="GO" id="GO:0006935">
    <property type="term" value="P:chemotaxis"/>
    <property type="evidence" value="ECO:0007669"/>
    <property type="project" value="InterPro"/>
</dbReference>
<evidence type="ECO:0000313" key="7">
    <source>
        <dbReference type="EMBL" id="MDF9409183.1"/>
    </source>
</evidence>
<dbReference type="Proteomes" id="UP001154312">
    <property type="component" value="Unassembled WGS sequence"/>
</dbReference>
<dbReference type="PROSITE" id="PS50885">
    <property type="entry name" value="HAMP"/>
    <property type="match status" value="1"/>
</dbReference>
<evidence type="ECO:0000259" key="6">
    <source>
        <dbReference type="PROSITE" id="PS50885"/>
    </source>
</evidence>
<dbReference type="PRINTS" id="PR00260">
    <property type="entry name" value="CHEMTRNSDUCR"/>
</dbReference>
<dbReference type="PANTHER" id="PTHR32089:SF112">
    <property type="entry name" value="LYSOZYME-LIKE PROTEIN-RELATED"/>
    <property type="match status" value="1"/>
</dbReference>
<dbReference type="InterPro" id="IPR024478">
    <property type="entry name" value="HlyB_4HB_MCP"/>
</dbReference>
<feature type="transmembrane region" description="Helical" evidence="4">
    <location>
        <begin position="190"/>
        <end position="214"/>
    </location>
</feature>
<proteinExistence type="inferred from homology"/>
<keyword evidence="4" id="KW-0472">Membrane</keyword>
<gene>
    <name evidence="7" type="ORF">L7E55_12590</name>
</gene>
<reference evidence="7" key="1">
    <citation type="submission" date="2022-02" db="EMBL/GenBank/DDBJ databases">
        <authorList>
            <person name="Leng L."/>
        </authorList>
    </citation>
    <scope>NUCLEOTIDE SEQUENCE</scope>
    <source>
        <strain evidence="7">JI</strain>
    </source>
</reference>
<evidence type="ECO:0000256" key="3">
    <source>
        <dbReference type="PROSITE-ProRule" id="PRU00284"/>
    </source>
</evidence>
<dbReference type="GO" id="GO:0007165">
    <property type="term" value="P:signal transduction"/>
    <property type="evidence" value="ECO:0007669"/>
    <property type="project" value="UniProtKB-KW"/>
</dbReference>
<dbReference type="Pfam" id="PF12729">
    <property type="entry name" value="4HB_MCP_1"/>
    <property type="match status" value="1"/>
</dbReference>
<dbReference type="InterPro" id="IPR004089">
    <property type="entry name" value="MCPsignal_dom"/>
</dbReference>
<dbReference type="SMART" id="SM00283">
    <property type="entry name" value="MA"/>
    <property type="match status" value="1"/>
</dbReference>
<evidence type="ECO:0000256" key="2">
    <source>
        <dbReference type="ARBA" id="ARBA00029447"/>
    </source>
</evidence>
<feature type="domain" description="Methyl-accepting transducer" evidence="5">
    <location>
        <begin position="274"/>
        <end position="510"/>
    </location>
</feature>
<keyword evidence="1 3" id="KW-0807">Transducer</keyword>
<feature type="transmembrane region" description="Helical" evidence="4">
    <location>
        <begin position="12"/>
        <end position="31"/>
    </location>
</feature>
<evidence type="ECO:0000313" key="8">
    <source>
        <dbReference type="Proteomes" id="UP001154312"/>
    </source>
</evidence>